<proteinExistence type="predicted"/>
<evidence type="ECO:0000259" key="1">
    <source>
        <dbReference type="PROSITE" id="PS51199"/>
    </source>
</evidence>
<evidence type="ECO:0000313" key="2">
    <source>
        <dbReference type="EMBL" id="TDM15612.1"/>
    </source>
</evidence>
<accession>A0A4R6C2M9</accession>
<dbReference type="EMBL" id="SCWF01000001">
    <property type="protein sequence ID" value="TDM15612.1"/>
    <property type="molecule type" value="Genomic_DNA"/>
</dbReference>
<keyword evidence="3" id="KW-1185">Reference proteome</keyword>
<organism evidence="2 3">
    <name type="scientific">Macrococcus bovicus</name>
    <dbReference type="NCBI Taxonomy" id="69968"/>
    <lineage>
        <taxon>Bacteria</taxon>
        <taxon>Bacillati</taxon>
        <taxon>Bacillota</taxon>
        <taxon>Bacilli</taxon>
        <taxon>Bacillales</taxon>
        <taxon>Staphylococcaceae</taxon>
        <taxon>Macrococcus</taxon>
    </lineage>
</organism>
<dbReference type="InterPro" id="IPR007694">
    <property type="entry name" value="DNA_helicase_DnaB-like_C"/>
</dbReference>
<dbReference type="GO" id="GO:0003678">
    <property type="term" value="F:DNA helicase activity"/>
    <property type="evidence" value="ECO:0007669"/>
    <property type="project" value="InterPro"/>
</dbReference>
<feature type="domain" description="SF4 helicase" evidence="1">
    <location>
        <begin position="152"/>
        <end position="415"/>
    </location>
</feature>
<dbReference type="Proteomes" id="UP000294843">
    <property type="component" value="Unassembled WGS sequence"/>
</dbReference>
<dbReference type="Pfam" id="PF03796">
    <property type="entry name" value="DnaB_C"/>
    <property type="match status" value="1"/>
</dbReference>
<dbReference type="InterPro" id="IPR027417">
    <property type="entry name" value="P-loop_NTPase"/>
</dbReference>
<dbReference type="SUPFAM" id="SSF52540">
    <property type="entry name" value="P-loop containing nucleoside triphosphate hydrolases"/>
    <property type="match status" value="1"/>
</dbReference>
<gene>
    <name evidence="2" type="ORF">ERX55_01520</name>
</gene>
<dbReference type="AlphaFoldDB" id="A0A4R6C2M9"/>
<dbReference type="PANTHER" id="PTHR30153:SF2">
    <property type="entry name" value="REPLICATIVE DNA HELICASE"/>
    <property type="match status" value="1"/>
</dbReference>
<dbReference type="GO" id="GO:0005829">
    <property type="term" value="C:cytosol"/>
    <property type="evidence" value="ECO:0007669"/>
    <property type="project" value="TreeGrafter"/>
</dbReference>
<dbReference type="RefSeq" id="WP_133450814.1">
    <property type="nucleotide sequence ID" value="NZ_SCWF01000001.1"/>
</dbReference>
<dbReference type="GO" id="GO:0005524">
    <property type="term" value="F:ATP binding"/>
    <property type="evidence" value="ECO:0007669"/>
    <property type="project" value="InterPro"/>
</dbReference>
<dbReference type="Gene3D" id="3.40.50.300">
    <property type="entry name" value="P-loop containing nucleotide triphosphate hydrolases"/>
    <property type="match status" value="1"/>
</dbReference>
<reference evidence="2 3" key="1">
    <citation type="submission" date="2019-01" db="EMBL/GenBank/DDBJ databases">
        <title>Draft genome sequences of the type strains of six Macrococcus species.</title>
        <authorList>
            <person name="Mazhar S."/>
            <person name="Altermann E."/>
            <person name="Hill C."/>
            <person name="Mcauliffe O."/>
        </authorList>
    </citation>
    <scope>NUCLEOTIDE SEQUENCE [LARGE SCALE GENOMIC DNA]</scope>
    <source>
        <strain evidence="2 3">ATCC 51825</strain>
    </source>
</reference>
<name>A0A4R6C2M9_9STAP</name>
<dbReference type="PROSITE" id="PS51199">
    <property type="entry name" value="SF4_HELICASE"/>
    <property type="match status" value="1"/>
</dbReference>
<comment type="caution">
    <text evidence="2">The sequence shown here is derived from an EMBL/GenBank/DDBJ whole genome shotgun (WGS) entry which is preliminary data.</text>
</comment>
<sequence>MMMNENLEYMVIGSIVKYPELLSDLTLKPEMFYDPYSTRFFSFIEKNNGLELAALYHTAKKYEADFIPSALIEQWRNDELLFKSHFTQYQIEVLEVFKAKTLSDASIQYSNNPTKENRQHLNEVMQYVNSLEVSKRDSKKEVIGEIVKELSGEVKPSLIKTGYSQLDNLIGGFEPGQLIVVGARPSTGKTAFALNLALKLADKGNHVSLFSLETTNKKITQRILATMSRVQLNKFKVPDSFTDDEQDKIAESLEKYKDMSLVVHDNDHVTPSMISREASRMKQTAKNNVIIIDYLTLMMPDGKHRDRRLEVEEISRKLKIIAKEQKCVIIALSQLNRGVESRTEKRPVMSDLREAGGIEQDADMVFLLYRDDYYNRTKEPDPFGKSDIECIIAKSKDSATGTALFSFYKTTGGFF</sequence>
<dbReference type="GO" id="GO:0006260">
    <property type="term" value="P:DNA replication"/>
    <property type="evidence" value="ECO:0007669"/>
    <property type="project" value="InterPro"/>
</dbReference>
<dbReference type="OrthoDB" id="9773982at2"/>
<dbReference type="PANTHER" id="PTHR30153">
    <property type="entry name" value="REPLICATIVE DNA HELICASE DNAB"/>
    <property type="match status" value="1"/>
</dbReference>
<evidence type="ECO:0000313" key="3">
    <source>
        <dbReference type="Proteomes" id="UP000294843"/>
    </source>
</evidence>
<dbReference type="CDD" id="cd00984">
    <property type="entry name" value="DnaB_C"/>
    <property type="match status" value="1"/>
</dbReference>
<protein>
    <submittedName>
        <fullName evidence="2">Damage-inducible protein</fullName>
    </submittedName>
</protein>